<name>A0A9Q1IY70_SYNKA</name>
<dbReference type="EMBL" id="JAINUF010000006">
    <property type="protein sequence ID" value="KAJ8357100.1"/>
    <property type="molecule type" value="Genomic_DNA"/>
</dbReference>
<accession>A0A9Q1IY70</accession>
<comment type="caution">
    <text evidence="2">The sequence shown here is derived from an EMBL/GenBank/DDBJ whole genome shotgun (WGS) entry which is preliminary data.</text>
</comment>
<evidence type="ECO:0000313" key="3">
    <source>
        <dbReference type="Proteomes" id="UP001152622"/>
    </source>
</evidence>
<keyword evidence="3" id="KW-1185">Reference proteome</keyword>
<gene>
    <name evidence="2" type="ORF">SKAU_G00198940</name>
</gene>
<feature type="region of interest" description="Disordered" evidence="1">
    <location>
        <begin position="78"/>
        <end position="138"/>
    </location>
</feature>
<evidence type="ECO:0000256" key="1">
    <source>
        <dbReference type="SAM" id="MobiDB-lite"/>
    </source>
</evidence>
<dbReference type="Proteomes" id="UP001152622">
    <property type="component" value="Chromosome 6"/>
</dbReference>
<dbReference type="AlphaFoldDB" id="A0A9Q1IY70"/>
<proteinExistence type="predicted"/>
<protein>
    <submittedName>
        <fullName evidence="2">Uncharacterized protein</fullName>
    </submittedName>
</protein>
<evidence type="ECO:0000313" key="2">
    <source>
        <dbReference type="EMBL" id="KAJ8357100.1"/>
    </source>
</evidence>
<organism evidence="2 3">
    <name type="scientific">Synaphobranchus kaupii</name>
    <name type="common">Kaup's arrowtooth eel</name>
    <dbReference type="NCBI Taxonomy" id="118154"/>
    <lineage>
        <taxon>Eukaryota</taxon>
        <taxon>Metazoa</taxon>
        <taxon>Chordata</taxon>
        <taxon>Craniata</taxon>
        <taxon>Vertebrata</taxon>
        <taxon>Euteleostomi</taxon>
        <taxon>Actinopterygii</taxon>
        <taxon>Neopterygii</taxon>
        <taxon>Teleostei</taxon>
        <taxon>Anguilliformes</taxon>
        <taxon>Synaphobranchidae</taxon>
        <taxon>Synaphobranchus</taxon>
    </lineage>
</organism>
<reference evidence="2" key="1">
    <citation type="journal article" date="2023" name="Science">
        <title>Genome structures resolve the early diversification of teleost fishes.</title>
        <authorList>
            <person name="Parey E."/>
            <person name="Louis A."/>
            <person name="Montfort J."/>
            <person name="Bouchez O."/>
            <person name="Roques C."/>
            <person name="Iampietro C."/>
            <person name="Lluch J."/>
            <person name="Castinel A."/>
            <person name="Donnadieu C."/>
            <person name="Desvignes T."/>
            <person name="Floi Bucao C."/>
            <person name="Jouanno E."/>
            <person name="Wen M."/>
            <person name="Mejri S."/>
            <person name="Dirks R."/>
            <person name="Jansen H."/>
            <person name="Henkel C."/>
            <person name="Chen W.J."/>
            <person name="Zahm M."/>
            <person name="Cabau C."/>
            <person name="Klopp C."/>
            <person name="Thompson A.W."/>
            <person name="Robinson-Rechavi M."/>
            <person name="Braasch I."/>
            <person name="Lecointre G."/>
            <person name="Bobe J."/>
            <person name="Postlethwait J.H."/>
            <person name="Berthelot C."/>
            <person name="Roest Crollius H."/>
            <person name="Guiguen Y."/>
        </authorList>
    </citation>
    <scope>NUCLEOTIDE SEQUENCE</scope>
    <source>
        <strain evidence="2">WJC10195</strain>
    </source>
</reference>
<sequence>MQRIKYETRAKKTEETFAHKSKMLLFHRFPVRQRQAPQDSALCCVVTVDLKPIRSDHKDLLGPVQATGWLACTAGALPPPIKTAEGPERSTNDQDGCASMSRLGTEAPLTGGFANKAGRARDVDGGPALRRGRQEDSH</sequence>